<dbReference type="Proteomes" id="UP000015106">
    <property type="component" value="Chromosome 7"/>
</dbReference>
<reference evidence="2" key="1">
    <citation type="journal article" date="2013" name="Nature">
        <title>Draft genome of the wheat A-genome progenitor Triticum urartu.</title>
        <authorList>
            <person name="Ling H.Q."/>
            <person name="Zhao S."/>
            <person name="Liu D."/>
            <person name="Wang J."/>
            <person name="Sun H."/>
            <person name="Zhang C."/>
            <person name="Fan H."/>
            <person name="Li D."/>
            <person name="Dong L."/>
            <person name="Tao Y."/>
            <person name="Gao C."/>
            <person name="Wu H."/>
            <person name="Li Y."/>
            <person name="Cui Y."/>
            <person name="Guo X."/>
            <person name="Zheng S."/>
            <person name="Wang B."/>
            <person name="Yu K."/>
            <person name="Liang Q."/>
            <person name="Yang W."/>
            <person name="Lou X."/>
            <person name="Chen J."/>
            <person name="Feng M."/>
            <person name="Jian J."/>
            <person name="Zhang X."/>
            <person name="Luo G."/>
            <person name="Jiang Y."/>
            <person name="Liu J."/>
            <person name="Wang Z."/>
            <person name="Sha Y."/>
            <person name="Zhang B."/>
            <person name="Wu H."/>
            <person name="Tang D."/>
            <person name="Shen Q."/>
            <person name="Xue P."/>
            <person name="Zou S."/>
            <person name="Wang X."/>
            <person name="Liu X."/>
            <person name="Wang F."/>
            <person name="Yang Y."/>
            <person name="An X."/>
            <person name="Dong Z."/>
            <person name="Zhang K."/>
            <person name="Zhang X."/>
            <person name="Luo M.C."/>
            <person name="Dvorak J."/>
            <person name="Tong Y."/>
            <person name="Wang J."/>
            <person name="Yang H."/>
            <person name="Li Z."/>
            <person name="Wang D."/>
            <person name="Zhang A."/>
            <person name="Wang J."/>
        </authorList>
    </citation>
    <scope>NUCLEOTIDE SEQUENCE</scope>
    <source>
        <strain evidence="2">cv. G1812</strain>
    </source>
</reference>
<name>A0A8R7QZM2_TRIUA</name>
<evidence type="ECO:0000313" key="1">
    <source>
        <dbReference type="EnsemblPlants" id="TuG1812G0700002361.01.T01.cds420269"/>
    </source>
</evidence>
<keyword evidence="2" id="KW-1185">Reference proteome</keyword>
<sequence>MTSWVGLTTATTAVDPTWSHREGIFCSQRQAGSSLLRVVPQFAARSSSCAKLLSITSFHRGSSPDPSFSCSSATASCISSWHVVATCEQPWPSKTPKKWDLPESCKKPGLMETVSSISRRRLRTDAEAAMGCSDRAHEVMASQQQLLEEAARGLAENARRVAR</sequence>
<accession>A0A8R7QZM2</accession>
<protein>
    <submittedName>
        <fullName evidence="1">Uncharacterized protein</fullName>
    </submittedName>
</protein>
<reference evidence="1" key="3">
    <citation type="submission" date="2022-06" db="UniProtKB">
        <authorList>
            <consortium name="EnsemblPlants"/>
        </authorList>
    </citation>
    <scope>IDENTIFICATION</scope>
</reference>
<dbReference type="AlphaFoldDB" id="A0A8R7QZM2"/>
<dbReference type="EnsemblPlants" id="TuG1812G0700002361.01.T01">
    <property type="protein sequence ID" value="TuG1812G0700002361.01.T01.cds420269"/>
    <property type="gene ID" value="TuG1812G0700002361.01"/>
</dbReference>
<proteinExistence type="predicted"/>
<organism evidence="1 2">
    <name type="scientific">Triticum urartu</name>
    <name type="common">Red wild einkorn</name>
    <name type="synonym">Crithodium urartu</name>
    <dbReference type="NCBI Taxonomy" id="4572"/>
    <lineage>
        <taxon>Eukaryota</taxon>
        <taxon>Viridiplantae</taxon>
        <taxon>Streptophyta</taxon>
        <taxon>Embryophyta</taxon>
        <taxon>Tracheophyta</taxon>
        <taxon>Spermatophyta</taxon>
        <taxon>Magnoliopsida</taxon>
        <taxon>Liliopsida</taxon>
        <taxon>Poales</taxon>
        <taxon>Poaceae</taxon>
        <taxon>BOP clade</taxon>
        <taxon>Pooideae</taxon>
        <taxon>Triticodae</taxon>
        <taxon>Triticeae</taxon>
        <taxon>Triticinae</taxon>
        <taxon>Triticum</taxon>
    </lineage>
</organism>
<dbReference type="Gramene" id="TuG1812G0700002361.01.T01">
    <property type="protein sequence ID" value="TuG1812G0700002361.01.T01.cds420269"/>
    <property type="gene ID" value="TuG1812G0700002361.01"/>
</dbReference>
<reference evidence="1" key="2">
    <citation type="submission" date="2018-03" db="EMBL/GenBank/DDBJ databases">
        <title>The Triticum urartu genome reveals the dynamic nature of wheat genome evolution.</title>
        <authorList>
            <person name="Ling H."/>
            <person name="Ma B."/>
            <person name="Shi X."/>
            <person name="Liu H."/>
            <person name="Dong L."/>
            <person name="Sun H."/>
            <person name="Cao Y."/>
            <person name="Gao Q."/>
            <person name="Zheng S."/>
            <person name="Li Y."/>
            <person name="Yu Y."/>
            <person name="Du H."/>
            <person name="Qi M."/>
            <person name="Li Y."/>
            <person name="Yu H."/>
            <person name="Cui Y."/>
            <person name="Wang N."/>
            <person name="Chen C."/>
            <person name="Wu H."/>
            <person name="Zhao Y."/>
            <person name="Zhang J."/>
            <person name="Li Y."/>
            <person name="Zhou W."/>
            <person name="Zhang B."/>
            <person name="Hu W."/>
            <person name="Eijk M."/>
            <person name="Tang J."/>
            <person name="Witsenboer H."/>
            <person name="Zhao S."/>
            <person name="Li Z."/>
            <person name="Zhang A."/>
            <person name="Wang D."/>
            <person name="Liang C."/>
        </authorList>
    </citation>
    <scope>NUCLEOTIDE SEQUENCE [LARGE SCALE GENOMIC DNA]</scope>
    <source>
        <strain evidence="1">cv. G1812</strain>
    </source>
</reference>
<evidence type="ECO:0000313" key="2">
    <source>
        <dbReference type="Proteomes" id="UP000015106"/>
    </source>
</evidence>